<keyword evidence="1" id="KW-1133">Transmembrane helix</keyword>
<dbReference type="EMBL" id="AP011802">
    <property type="protein sequence ID" value="BAL59117.1"/>
    <property type="molecule type" value="Genomic_DNA"/>
</dbReference>
<reference evidence="2" key="2">
    <citation type="journal article" date="2012" name="PLoS ONE">
        <title>A Deeply Branching Thermophilic Bacterium with an Ancient Acetyl-CoA Pathway Dominates a Subsurface Ecosystem.</title>
        <authorList>
            <person name="Takami H."/>
            <person name="Noguchi H."/>
            <person name="Takaki Y."/>
            <person name="Uchiyama I."/>
            <person name="Toyoda A."/>
            <person name="Nishi S."/>
            <person name="Chee G.-J."/>
            <person name="Arai W."/>
            <person name="Nunoura T."/>
            <person name="Itoh T."/>
            <person name="Hattori M."/>
            <person name="Takai K."/>
        </authorList>
    </citation>
    <scope>NUCLEOTIDE SEQUENCE</scope>
</reference>
<organism evidence="2">
    <name type="scientific">Acetithermum autotrophicum</name>
    <dbReference type="NCBI Taxonomy" id="1446466"/>
    <lineage>
        <taxon>Bacteria</taxon>
        <taxon>Candidatus Bipolaricaulota</taxon>
        <taxon>Candidatus Acetithermum</taxon>
    </lineage>
</organism>
<reference evidence="2" key="1">
    <citation type="journal article" date="2005" name="Environ. Microbiol.">
        <title>Genetic and functional properties of uncultivated thermophilic crenarchaeotes from a subsurface gold mine as revealed by analysis of genome fragments.</title>
        <authorList>
            <person name="Nunoura T."/>
            <person name="Hirayama H."/>
            <person name="Takami H."/>
            <person name="Oida H."/>
            <person name="Nishi S."/>
            <person name="Shimamura S."/>
            <person name="Suzuki Y."/>
            <person name="Inagaki F."/>
            <person name="Takai K."/>
            <person name="Nealson K.H."/>
            <person name="Horikoshi K."/>
        </authorList>
    </citation>
    <scope>NUCLEOTIDE SEQUENCE</scope>
</reference>
<evidence type="ECO:0000256" key="1">
    <source>
        <dbReference type="SAM" id="Phobius"/>
    </source>
</evidence>
<keyword evidence="1" id="KW-0812">Transmembrane</keyword>
<keyword evidence="1" id="KW-0472">Membrane</keyword>
<sequence length="133" mass="14512">MNTERSQSPLHFFAELGDLIARYAVNPSFAVGMVIISWILWPIGALIASLLIAKLYVQSQGAAQPNPPAPTLAPPRSEDWLIFGGLLLIAIGAYSLVRQYLPELPWSVFLIAVGVLLIGLAYTRRGGDQRENP</sequence>
<accession>H5SSI1</accession>
<protein>
    <submittedName>
        <fullName evidence="2">Uncharacterized protein</fullName>
    </submittedName>
</protein>
<proteinExistence type="predicted"/>
<evidence type="ECO:0000313" key="2">
    <source>
        <dbReference type="EMBL" id="BAL59117.1"/>
    </source>
</evidence>
<feature type="transmembrane region" description="Helical" evidence="1">
    <location>
        <begin position="80"/>
        <end position="98"/>
    </location>
</feature>
<feature type="transmembrane region" description="Helical" evidence="1">
    <location>
        <begin position="29"/>
        <end position="53"/>
    </location>
</feature>
<feature type="transmembrane region" description="Helical" evidence="1">
    <location>
        <begin position="104"/>
        <end position="123"/>
    </location>
</feature>
<name>H5SSI1_ACEAU</name>
<dbReference type="AlphaFoldDB" id="H5SSI1"/>
<gene>
    <name evidence="2" type="ORF">HGMM_OP3C272</name>
</gene>